<proteinExistence type="predicted"/>
<dbReference type="Proteomes" id="UP000475862">
    <property type="component" value="Unassembled WGS sequence"/>
</dbReference>
<reference evidence="1 2" key="1">
    <citation type="submission" date="2019-08" db="EMBL/GenBank/DDBJ databases">
        <title>The genome of the soybean aphid Biotype 1, its phylome, world population structure and adaptation to the North American continent.</title>
        <authorList>
            <person name="Giordano R."/>
            <person name="Donthu R.K."/>
            <person name="Hernandez A.G."/>
            <person name="Wright C.L."/>
            <person name="Zimin A.V."/>
        </authorList>
    </citation>
    <scope>NUCLEOTIDE SEQUENCE [LARGE SCALE GENOMIC DNA]</scope>
    <source>
        <tissue evidence="1">Whole aphids</tissue>
    </source>
</reference>
<accession>A0A6G0TUU1</accession>
<evidence type="ECO:0000313" key="2">
    <source>
        <dbReference type="Proteomes" id="UP000475862"/>
    </source>
</evidence>
<sequence>MVDLMYPIDQGRADVDFIIIGFEWYCSSIFKPYFRTEILSSILLHFKSLFPNDVPKTNFTKQPFLTKLSDRIVGLMTSSPFFINEFFSELFVDHFYKIYINILCNIYILLKLANNYPKTPANGYPPLLQIAEHLLGILVLRSSNLILFNVFSCITKQPKRRPSTLKSLKILPFSNHHHRID</sequence>
<comment type="caution">
    <text evidence="1">The sequence shown here is derived from an EMBL/GenBank/DDBJ whole genome shotgun (WGS) entry which is preliminary data.</text>
</comment>
<keyword evidence="2" id="KW-1185">Reference proteome</keyword>
<dbReference type="AlphaFoldDB" id="A0A6G0TUU1"/>
<name>A0A6G0TUU1_APHGL</name>
<organism evidence="1 2">
    <name type="scientific">Aphis glycines</name>
    <name type="common">Soybean aphid</name>
    <dbReference type="NCBI Taxonomy" id="307491"/>
    <lineage>
        <taxon>Eukaryota</taxon>
        <taxon>Metazoa</taxon>
        <taxon>Ecdysozoa</taxon>
        <taxon>Arthropoda</taxon>
        <taxon>Hexapoda</taxon>
        <taxon>Insecta</taxon>
        <taxon>Pterygota</taxon>
        <taxon>Neoptera</taxon>
        <taxon>Paraneoptera</taxon>
        <taxon>Hemiptera</taxon>
        <taxon>Sternorrhyncha</taxon>
        <taxon>Aphidomorpha</taxon>
        <taxon>Aphidoidea</taxon>
        <taxon>Aphididae</taxon>
        <taxon>Aphidini</taxon>
        <taxon>Aphis</taxon>
        <taxon>Aphis</taxon>
    </lineage>
</organism>
<dbReference type="EMBL" id="VYZN01000017">
    <property type="protein sequence ID" value="KAE9538032.1"/>
    <property type="molecule type" value="Genomic_DNA"/>
</dbReference>
<evidence type="ECO:0000313" key="1">
    <source>
        <dbReference type="EMBL" id="KAE9538032.1"/>
    </source>
</evidence>
<protein>
    <submittedName>
        <fullName evidence="1">Uncharacterized protein</fullName>
    </submittedName>
</protein>
<gene>
    <name evidence="1" type="ORF">AGLY_006004</name>
</gene>